<dbReference type="STRING" id="1802319.A2928_02455"/>
<protein>
    <submittedName>
        <fullName evidence="3">Uncharacterized protein</fullName>
    </submittedName>
</protein>
<reference evidence="3 4" key="1">
    <citation type="journal article" date="2016" name="Nat. Commun.">
        <title>Thousands of microbial genomes shed light on interconnected biogeochemical processes in an aquifer system.</title>
        <authorList>
            <person name="Anantharaman K."/>
            <person name="Brown C.T."/>
            <person name="Hug L.A."/>
            <person name="Sharon I."/>
            <person name="Castelle C.J."/>
            <person name="Probst A.J."/>
            <person name="Thomas B.C."/>
            <person name="Singh A."/>
            <person name="Wilkins M.J."/>
            <person name="Karaoz U."/>
            <person name="Brodie E.L."/>
            <person name="Williams K.H."/>
            <person name="Hubbard S.S."/>
            <person name="Banfield J.F."/>
        </authorList>
    </citation>
    <scope>NUCLEOTIDE SEQUENCE [LARGE SCALE GENOMIC DNA]</scope>
</reference>
<evidence type="ECO:0000313" key="3">
    <source>
        <dbReference type="EMBL" id="OHA33955.1"/>
    </source>
</evidence>
<sequence length="105" mass="11014">MKKIICFLCVLGDVPAIALAQETESQSSDLEAVTALLRILFENVIPLLFLIAISVFFWGLVQLIASAGDQGAASSGKNLMIAGVVALLVMSSVWGILAFIGYAVG</sequence>
<keyword evidence="1" id="KW-1133">Transmembrane helix</keyword>
<feature type="chain" id="PRO_5009583783" evidence="2">
    <location>
        <begin position="21"/>
        <end position="105"/>
    </location>
</feature>
<comment type="caution">
    <text evidence="3">The sequence shown here is derived from an EMBL/GenBank/DDBJ whole genome shotgun (WGS) entry which is preliminary data.</text>
</comment>
<feature type="transmembrane region" description="Helical" evidence="1">
    <location>
        <begin position="44"/>
        <end position="67"/>
    </location>
</feature>
<keyword evidence="2" id="KW-0732">Signal</keyword>
<proteinExistence type="predicted"/>
<dbReference type="EMBL" id="MHRX01000020">
    <property type="protein sequence ID" value="OHA33955.1"/>
    <property type="molecule type" value="Genomic_DNA"/>
</dbReference>
<dbReference type="AlphaFoldDB" id="A0A1G2NCW7"/>
<organism evidence="3 4">
    <name type="scientific">Candidatus Taylorbacteria bacterium RIFCSPLOWO2_01_FULL_45_15b</name>
    <dbReference type="NCBI Taxonomy" id="1802319"/>
    <lineage>
        <taxon>Bacteria</taxon>
        <taxon>Candidatus Tayloriibacteriota</taxon>
    </lineage>
</organism>
<name>A0A1G2NCW7_9BACT</name>
<feature type="signal peptide" evidence="2">
    <location>
        <begin position="1"/>
        <end position="20"/>
    </location>
</feature>
<evidence type="ECO:0000256" key="2">
    <source>
        <dbReference type="SAM" id="SignalP"/>
    </source>
</evidence>
<dbReference type="Proteomes" id="UP000176221">
    <property type="component" value="Unassembled WGS sequence"/>
</dbReference>
<evidence type="ECO:0000256" key="1">
    <source>
        <dbReference type="SAM" id="Phobius"/>
    </source>
</evidence>
<keyword evidence="1" id="KW-0812">Transmembrane</keyword>
<feature type="transmembrane region" description="Helical" evidence="1">
    <location>
        <begin position="79"/>
        <end position="104"/>
    </location>
</feature>
<keyword evidence="1" id="KW-0472">Membrane</keyword>
<gene>
    <name evidence="3" type="ORF">A2928_02455</name>
</gene>
<evidence type="ECO:0000313" key="4">
    <source>
        <dbReference type="Proteomes" id="UP000176221"/>
    </source>
</evidence>
<accession>A0A1G2NCW7</accession>